<keyword evidence="2" id="KW-1185">Reference proteome</keyword>
<organism evidence="2 3">
    <name type="scientific">Mesorhabditis belari</name>
    <dbReference type="NCBI Taxonomy" id="2138241"/>
    <lineage>
        <taxon>Eukaryota</taxon>
        <taxon>Metazoa</taxon>
        <taxon>Ecdysozoa</taxon>
        <taxon>Nematoda</taxon>
        <taxon>Chromadorea</taxon>
        <taxon>Rhabditida</taxon>
        <taxon>Rhabditina</taxon>
        <taxon>Rhabditomorpha</taxon>
        <taxon>Rhabditoidea</taxon>
        <taxon>Rhabditidae</taxon>
        <taxon>Mesorhabditinae</taxon>
        <taxon>Mesorhabditis</taxon>
    </lineage>
</organism>
<sequence length="268" mass="30973">MATELDRVMQDLALEREKCQRLSLENGQLKQELAALRKEKLELENEYDMEMLNLKMPDDCLPGLVADKLEGQRITCPSCVEPDGTQILRNLRICEDHLKAKHNKELLDMSNEELESAIKNEAFCTHCFQNSHRMCKGEMPNLLDLKKLFKGRKMLEYLEALNAEGRVGKMTARKSVAVRKEDLIAKVKQMMKADVKTSDVDASVTQLAKKIQDFTKTVLDFEKNIDSVCMKMVEIRTMPSFAWQDTRHLMEMVEHRNRMLGFSIFVNK</sequence>
<name>A0AAF3FKU5_9BILA</name>
<evidence type="ECO:0000313" key="2">
    <source>
        <dbReference type="Proteomes" id="UP000887575"/>
    </source>
</evidence>
<proteinExistence type="predicted"/>
<keyword evidence="1" id="KW-0175">Coiled coil</keyword>
<dbReference type="WBParaSite" id="MBELARI_LOCUS7272">
    <property type="protein sequence ID" value="MBELARI_LOCUS7272"/>
    <property type="gene ID" value="MBELARI_LOCUS7272"/>
</dbReference>
<protein>
    <submittedName>
        <fullName evidence="3">Uncharacterized protein</fullName>
    </submittedName>
</protein>
<evidence type="ECO:0000313" key="3">
    <source>
        <dbReference type="WBParaSite" id="MBELARI_LOCUS7272"/>
    </source>
</evidence>
<feature type="coiled-coil region" evidence="1">
    <location>
        <begin position="5"/>
        <end position="53"/>
    </location>
</feature>
<accession>A0AAF3FKU5</accession>
<reference evidence="3" key="1">
    <citation type="submission" date="2024-02" db="UniProtKB">
        <authorList>
            <consortium name="WormBaseParasite"/>
        </authorList>
    </citation>
    <scope>IDENTIFICATION</scope>
</reference>
<evidence type="ECO:0000256" key="1">
    <source>
        <dbReference type="SAM" id="Coils"/>
    </source>
</evidence>
<dbReference type="AlphaFoldDB" id="A0AAF3FKU5"/>
<dbReference type="Proteomes" id="UP000887575">
    <property type="component" value="Unassembled WGS sequence"/>
</dbReference>